<dbReference type="GO" id="GO:0003677">
    <property type="term" value="F:DNA binding"/>
    <property type="evidence" value="ECO:0007669"/>
    <property type="project" value="UniProtKB-KW"/>
</dbReference>
<protein>
    <submittedName>
        <fullName evidence="5">Transcriptional regulator</fullName>
    </submittedName>
</protein>
<name>A0A0B3XZL9_9ALTE</name>
<dbReference type="RefSeq" id="WP_014948722.1">
    <property type="nucleotide sequence ID" value="NZ_JWLW01000066.1"/>
</dbReference>
<evidence type="ECO:0000313" key="6">
    <source>
        <dbReference type="Proteomes" id="UP000031197"/>
    </source>
</evidence>
<sequence>MSFSEPMPLQLIALFARTAQKCRRTVTESVAHLDLTESRWRVMIHMSLLGEGCTQQMVAESLEIEMPSLTRTIKQLETTGLIKRVTDTNDKRSRLLYFTDMGKGRMNDIESTLMALRDEVYAGVSEEELRIMAKCVQKIEVNAAKLLESLK</sequence>
<dbReference type="PANTHER" id="PTHR33164">
    <property type="entry name" value="TRANSCRIPTIONAL REGULATOR, MARR FAMILY"/>
    <property type="match status" value="1"/>
</dbReference>
<organism evidence="5 6">
    <name type="scientific">Alteromonas marina</name>
    <dbReference type="NCBI Taxonomy" id="203795"/>
    <lineage>
        <taxon>Bacteria</taxon>
        <taxon>Pseudomonadati</taxon>
        <taxon>Pseudomonadota</taxon>
        <taxon>Gammaproteobacteria</taxon>
        <taxon>Alteromonadales</taxon>
        <taxon>Alteromonadaceae</taxon>
        <taxon>Alteromonas/Salinimonas group</taxon>
        <taxon>Alteromonas</taxon>
    </lineage>
</organism>
<keyword evidence="2" id="KW-0238">DNA-binding</keyword>
<dbReference type="GO" id="GO:0003700">
    <property type="term" value="F:DNA-binding transcription factor activity"/>
    <property type="evidence" value="ECO:0007669"/>
    <property type="project" value="InterPro"/>
</dbReference>
<comment type="caution">
    <text evidence="5">The sequence shown here is derived from an EMBL/GenBank/DDBJ whole genome shotgun (WGS) entry which is preliminary data.</text>
</comment>
<dbReference type="InterPro" id="IPR039422">
    <property type="entry name" value="MarR/SlyA-like"/>
</dbReference>
<dbReference type="PROSITE" id="PS50995">
    <property type="entry name" value="HTH_MARR_2"/>
    <property type="match status" value="1"/>
</dbReference>
<evidence type="ECO:0000259" key="4">
    <source>
        <dbReference type="PROSITE" id="PS50995"/>
    </source>
</evidence>
<accession>A0A0B3XZL9</accession>
<dbReference type="OrthoDB" id="5296557at2"/>
<dbReference type="EMBL" id="JWLW01000066">
    <property type="protein sequence ID" value="KHT44382.1"/>
    <property type="molecule type" value="Genomic_DNA"/>
</dbReference>
<dbReference type="InterPro" id="IPR036390">
    <property type="entry name" value="WH_DNA-bd_sf"/>
</dbReference>
<keyword evidence="6" id="KW-1185">Reference proteome</keyword>
<dbReference type="InterPro" id="IPR023187">
    <property type="entry name" value="Tscrpt_reg_MarR-type_CS"/>
</dbReference>
<proteinExistence type="predicted"/>
<dbReference type="AlphaFoldDB" id="A0A0B3XZL9"/>
<keyword evidence="1" id="KW-0805">Transcription regulation</keyword>
<dbReference type="PROSITE" id="PS01117">
    <property type="entry name" value="HTH_MARR_1"/>
    <property type="match status" value="1"/>
</dbReference>
<dbReference type="Gene3D" id="1.10.10.10">
    <property type="entry name" value="Winged helix-like DNA-binding domain superfamily/Winged helix DNA-binding domain"/>
    <property type="match status" value="1"/>
</dbReference>
<evidence type="ECO:0000256" key="1">
    <source>
        <dbReference type="ARBA" id="ARBA00023015"/>
    </source>
</evidence>
<dbReference type="Proteomes" id="UP000031197">
    <property type="component" value="Unassembled WGS sequence"/>
</dbReference>
<dbReference type="Pfam" id="PF01047">
    <property type="entry name" value="MarR"/>
    <property type="match status" value="1"/>
</dbReference>
<dbReference type="PRINTS" id="PR00598">
    <property type="entry name" value="HTHMARR"/>
</dbReference>
<dbReference type="SMART" id="SM00347">
    <property type="entry name" value="HTH_MARR"/>
    <property type="match status" value="1"/>
</dbReference>
<dbReference type="SUPFAM" id="SSF46785">
    <property type="entry name" value="Winged helix' DNA-binding domain"/>
    <property type="match status" value="1"/>
</dbReference>
<reference evidence="5 6" key="1">
    <citation type="submission" date="2014-12" db="EMBL/GenBank/DDBJ databases">
        <title>Genome sequencing of Alteromonas marina AD001.</title>
        <authorList>
            <person name="Adrian T.G.S."/>
            <person name="Chan K.G."/>
        </authorList>
    </citation>
    <scope>NUCLEOTIDE SEQUENCE [LARGE SCALE GENOMIC DNA]</scope>
    <source>
        <strain evidence="5 6">AD001</strain>
    </source>
</reference>
<dbReference type="PANTHER" id="PTHR33164:SF64">
    <property type="entry name" value="TRANSCRIPTIONAL REGULATOR SLYA"/>
    <property type="match status" value="1"/>
</dbReference>
<gene>
    <name evidence="5" type="ORF">RJ41_15995</name>
</gene>
<keyword evidence="3" id="KW-0804">Transcription</keyword>
<dbReference type="InterPro" id="IPR000835">
    <property type="entry name" value="HTH_MarR-typ"/>
</dbReference>
<dbReference type="GO" id="GO:0006950">
    <property type="term" value="P:response to stress"/>
    <property type="evidence" value="ECO:0007669"/>
    <property type="project" value="TreeGrafter"/>
</dbReference>
<feature type="domain" description="HTH marR-type" evidence="4">
    <location>
        <begin position="8"/>
        <end position="141"/>
    </location>
</feature>
<evidence type="ECO:0000256" key="3">
    <source>
        <dbReference type="ARBA" id="ARBA00023163"/>
    </source>
</evidence>
<evidence type="ECO:0000256" key="2">
    <source>
        <dbReference type="ARBA" id="ARBA00023125"/>
    </source>
</evidence>
<evidence type="ECO:0000313" key="5">
    <source>
        <dbReference type="EMBL" id="KHT44382.1"/>
    </source>
</evidence>
<dbReference type="InterPro" id="IPR036388">
    <property type="entry name" value="WH-like_DNA-bd_sf"/>
</dbReference>